<keyword evidence="1" id="KW-0946">Virion</keyword>
<sequence>MKEKDMVSDYLSNLNSSLAGYAQVIAQCDNKELRDTIAQIRNSDEQKQWEVYQAAVQRNYYTPASQASQQNIQQVKQQFSQDNQMNAMNQQMNQGMMNQNQLQ</sequence>
<dbReference type="AlphaFoldDB" id="A0A6M0Q8S6"/>
<evidence type="ECO:0000313" key="2">
    <source>
        <dbReference type="Proteomes" id="UP000481043"/>
    </source>
</evidence>
<reference evidence="1 2" key="1">
    <citation type="submission" date="2020-02" db="EMBL/GenBank/DDBJ databases">
        <title>Bacillus aquiflavi sp. nov., isolated from yellow water of strong flavor Chinese baijiu in Yibin region of China.</title>
        <authorList>
            <person name="Xie J."/>
        </authorList>
    </citation>
    <scope>NUCLEOTIDE SEQUENCE [LARGE SCALE GENOMIC DNA]</scope>
    <source>
        <strain evidence="1 2">SA4</strain>
    </source>
</reference>
<keyword evidence="1" id="KW-0167">Capsid protein</keyword>
<keyword evidence="2" id="KW-1185">Reference proteome</keyword>
<comment type="caution">
    <text evidence="1">The sequence shown here is derived from an EMBL/GenBank/DDBJ whole genome shotgun (WGS) entry which is preliminary data.</text>
</comment>
<dbReference type="Pfam" id="PF07875">
    <property type="entry name" value="Coat_F"/>
    <property type="match status" value="1"/>
</dbReference>
<accession>A0A6M0Q8S6</accession>
<dbReference type="InterPro" id="IPR012851">
    <property type="entry name" value="Spore_coat_CotF-like"/>
</dbReference>
<evidence type="ECO:0000313" key="1">
    <source>
        <dbReference type="EMBL" id="NEY72762.1"/>
    </source>
</evidence>
<proteinExistence type="predicted"/>
<dbReference type="EMBL" id="JAAIWM010000004">
    <property type="protein sequence ID" value="NEY72762.1"/>
    <property type="molecule type" value="Genomic_DNA"/>
</dbReference>
<protein>
    <submittedName>
        <fullName evidence="1">Spore coat protein</fullName>
    </submittedName>
</protein>
<organism evidence="1 2">
    <name type="scientific">Bacillus mesophilus</name>
    <dbReference type="NCBI Taxonomy" id="1808955"/>
    <lineage>
        <taxon>Bacteria</taxon>
        <taxon>Bacillati</taxon>
        <taxon>Bacillota</taxon>
        <taxon>Bacilli</taxon>
        <taxon>Bacillales</taxon>
        <taxon>Bacillaceae</taxon>
        <taxon>Bacillus</taxon>
    </lineage>
</organism>
<name>A0A6M0Q8S6_9BACI</name>
<gene>
    <name evidence="1" type="ORF">G4D63_13575</name>
</gene>
<dbReference type="Proteomes" id="UP000481043">
    <property type="component" value="Unassembled WGS sequence"/>
</dbReference>